<dbReference type="GO" id="GO:0032259">
    <property type="term" value="P:methylation"/>
    <property type="evidence" value="ECO:0007669"/>
    <property type="project" value="UniProtKB-KW"/>
</dbReference>
<dbReference type="PANTHER" id="PTHR13600">
    <property type="entry name" value="LEUCINE CARBOXYL METHYLTRANSFERASE"/>
    <property type="match status" value="1"/>
</dbReference>
<keyword evidence="11" id="KW-1185">Reference proteome</keyword>
<evidence type="ECO:0000256" key="8">
    <source>
        <dbReference type="PIRNR" id="PIRNR016305"/>
    </source>
</evidence>
<comment type="caution">
    <text evidence="10">The sequence shown here is derived from an EMBL/GenBank/DDBJ whole genome shotgun (WGS) entry which is preliminary data.</text>
</comment>
<dbReference type="InterPro" id="IPR007213">
    <property type="entry name" value="Ppm1/Ppm2/Tcmp"/>
</dbReference>
<dbReference type="InterPro" id="IPR029063">
    <property type="entry name" value="SAM-dependent_MTases_sf"/>
</dbReference>
<evidence type="ECO:0000256" key="5">
    <source>
        <dbReference type="ARBA" id="ARBA00022603"/>
    </source>
</evidence>
<feature type="binding site" evidence="9">
    <location>
        <position position="63"/>
    </location>
    <ligand>
        <name>S-adenosyl-L-methionine</name>
        <dbReference type="ChEBI" id="CHEBI:59789"/>
    </ligand>
</feature>
<dbReference type="PANTHER" id="PTHR13600:SF21">
    <property type="entry name" value="LEUCINE CARBOXYL METHYLTRANSFERASE 1"/>
    <property type="match status" value="1"/>
</dbReference>
<keyword evidence="7 8" id="KW-0949">S-adenosyl-L-methionine</keyword>
<dbReference type="STRING" id="5627.A0A1C7M056"/>
<proteinExistence type="inferred from homology"/>
<name>A0A1C7M056_GRIFR</name>
<dbReference type="EMBL" id="LUGG01000015">
    <property type="protein sequence ID" value="OBZ69837.1"/>
    <property type="molecule type" value="Genomic_DNA"/>
</dbReference>
<evidence type="ECO:0000313" key="10">
    <source>
        <dbReference type="EMBL" id="OBZ69837.1"/>
    </source>
</evidence>
<evidence type="ECO:0000256" key="7">
    <source>
        <dbReference type="ARBA" id="ARBA00022691"/>
    </source>
</evidence>
<keyword evidence="5 8" id="KW-0489">Methyltransferase</keyword>
<dbReference type="OrthoDB" id="203237at2759"/>
<comment type="similarity">
    <text evidence="2 8">Belongs to the methyltransferase superfamily. LCMT family.</text>
</comment>
<dbReference type="EC" id="2.1.1.233" evidence="3 8"/>
<organism evidence="10 11">
    <name type="scientific">Grifola frondosa</name>
    <name type="common">Maitake</name>
    <name type="synonym">Polyporus frondosus</name>
    <dbReference type="NCBI Taxonomy" id="5627"/>
    <lineage>
        <taxon>Eukaryota</taxon>
        <taxon>Fungi</taxon>
        <taxon>Dikarya</taxon>
        <taxon>Basidiomycota</taxon>
        <taxon>Agaricomycotina</taxon>
        <taxon>Agaricomycetes</taxon>
        <taxon>Polyporales</taxon>
        <taxon>Grifolaceae</taxon>
        <taxon>Grifola</taxon>
    </lineage>
</organism>
<evidence type="ECO:0000256" key="3">
    <source>
        <dbReference type="ARBA" id="ARBA00012834"/>
    </source>
</evidence>
<evidence type="ECO:0000256" key="2">
    <source>
        <dbReference type="ARBA" id="ARBA00010703"/>
    </source>
</evidence>
<dbReference type="AlphaFoldDB" id="A0A1C7M056"/>
<feature type="binding site" evidence="9">
    <location>
        <position position="91"/>
    </location>
    <ligand>
        <name>S-adenosyl-L-methionine</name>
        <dbReference type="ChEBI" id="CHEBI:59789"/>
    </ligand>
</feature>
<dbReference type="PIRSF" id="PIRSF016305">
    <property type="entry name" value="LCM_mtfrase"/>
    <property type="match status" value="1"/>
</dbReference>
<accession>A0A1C7M056</accession>
<dbReference type="SUPFAM" id="SSF53335">
    <property type="entry name" value="S-adenosyl-L-methionine-dependent methyltransferases"/>
    <property type="match status" value="1"/>
</dbReference>
<sequence length="356" mass="39121">MFPPPRRQDGDAAIRLTDSDAALARLSAVKKHYLTDPFILPFIARPHLQPHRPPLINIGTYVRSEALDDLVDQWLTLADQEGKPCQIVSFGAGSDTRFWRIATGPKSKCLSKYVELDFSEITTKKAMAIRKSKELSALLGRPEDVTLGGGGSALHSPVYHLLPTDLRLPPSQSFGPLLAAAPTLLSPSLPTLLLFECVLVYMTPACSSALIQWFTDYFAGATESGVLGAVVYEMFNLRDAFGKVMVNNLKARNVTLPGAEPYPTVASLPSRFSSEDFDYASALTLREIRRAYIAPSELERIAQLEMLDEIEELELVLEHYAITWGVKLGSGADGLKASWSGWGMKQKNGELRNLAI</sequence>
<evidence type="ECO:0000256" key="6">
    <source>
        <dbReference type="ARBA" id="ARBA00022679"/>
    </source>
</evidence>
<dbReference type="GO" id="GO:0018423">
    <property type="term" value="F:protein C-terminal leucine carboxyl O-methyltransferase activity"/>
    <property type="evidence" value="ECO:0007669"/>
    <property type="project" value="UniProtKB-EC"/>
</dbReference>
<dbReference type="OMA" id="IIYEPIR"/>
<feature type="binding site" evidence="9">
    <location>
        <position position="196"/>
    </location>
    <ligand>
        <name>S-adenosyl-L-methionine</name>
        <dbReference type="ChEBI" id="CHEBI:59789"/>
    </ligand>
</feature>
<gene>
    <name evidence="10" type="primary">PPM1</name>
    <name evidence="10" type="ORF">A0H81_10417</name>
</gene>
<dbReference type="Gene3D" id="3.40.50.150">
    <property type="entry name" value="Vaccinia Virus protein VP39"/>
    <property type="match status" value="1"/>
</dbReference>
<protein>
    <recommendedName>
        <fullName evidence="4 8">Leucine carboxyl methyltransferase 1</fullName>
        <ecNumber evidence="3 8">2.1.1.233</ecNumber>
    </recommendedName>
</protein>
<evidence type="ECO:0000313" key="11">
    <source>
        <dbReference type="Proteomes" id="UP000092993"/>
    </source>
</evidence>
<comment type="function">
    <text evidence="8">Methylates the carboxyl group of the C-terminal leucine residue of protein phosphatase 2A catalytic subunits to form alpha-leucine ester residues.</text>
</comment>
<keyword evidence="6 8" id="KW-0808">Transferase</keyword>
<comment type="catalytic activity">
    <reaction evidence="1 8">
        <text>[phosphatase 2A protein]-C-terminal L-leucine + S-adenosyl-L-methionine = [phosphatase 2A protein]-C-terminal L-leucine methyl ester + S-adenosyl-L-homocysteine</text>
        <dbReference type="Rhea" id="RHEA:48544"/>
        <dbReference type="Rhea" id="RHEA-COMP:12134"/>
        <dbReference type="Rhea" id="RHEA-COMP:12135"/>
        <dbReference type="ChEBI" id="CHEBI:57856"/>
        <dbReference type="ChEBI" id="CHEBI:59789"/>
        <dbReference type="ChEBI" id="CHEBI:90516"/>
        <dbReference type="ChEBI" id="CHEBI:90517"/>
        <dbReference type="EC" id="2.1.1.233"/>
    </reaction>
</comment>
<feature type="binding site" evidence="9">
    <location>
        <begin position="165"/>
        <end position="166"/>
    </location>
    <ligand>
        <name>S-adenosyl-L-methionine</name>
        <dbReference type="ChEBI" id="CHEBI:59789"/>
    </ligand>
</feature>
<evidence type="ECO:0000256" key="4">
    <source>
        <dbReference type="ARBA" id="ARBA00017497"/>
    </source>
</evidence>
<dbReference type="Pfam" id="PF04072">
    <property type="entry name" value="LCM"/>
    <property type="match status" value="1"/>
</dbReference>
<evidence type="ECO:0000256" key="9">
    <source>
        <dbReference type="PIRSR" id="PIRSR016305-1"/>
    </source>
</evidence>
<dbReference type="Proteomes" id="UP000092993">
    <property type="component" value="Unassembled WGS sequence"/>
</dbReference>
<dbReference type="InterPro" id="IPR016651">
    <property type="entry name" value="LCMT1"/>
</dbReference>
<evidence type="ECO:0000256" key="1">
    <source>
        <dbReference type="ARBA" id="ARBA00000724"/>
    </source>
</evidence>
<reference evidence="10 11" key="1">
    <citation type="submission" date="2016-03" db="EMBL/GenBank/DDBJ databases">
        <title>Whole genome sequencing of Grifola frondosa 9006-11.</title>
        <authorList>
            <person name="Min B."/>
            <person name="Park H."/>
            <person name="Kim J.-G."/>
            <person name="Cho H."/>
            <person name="Oh Y.-L."/>
            <person name="Kong W.-S."/>
            <person name="Choi I.-G."/>
        </authorList>
    </citation>
    <scope>NUCLEOTIDE SEQUENCE [LARGE SCALE GENOMIC DNA]</scope>
    <source>
        <strain evidence="10 11">9006-11</strain>
    </source>
</reference>